<proteinExistence type="inferred from homology"/>
<dbReference type="InterPro" id="IPR006261">
    <property type="entry name" value="dGTPase"/>
</dbReference>
<dbReference type="PANTHER" id="PTHR11373:SF43">
    <property type="entry name" value="DEOXYGUANOSINETRIPHOSPHATE TRIPHOSPHOHYDROLASE-LIKE PROTEIN"/>
    <property type="match status" value="1"/>
</dbReference>
<dbReference type="PANTHER" id="PTHR11373">
    <property type="entry name" value="DEOXYNUCLEOSIDE TRIPHOSPHATE TRIPHOSPHOHYDROLASE"/>
    <property type="match status" value="1"/>
</dbReference>
<evidence type="ECO:0000313" key="4">
    <source>
        <dbReference type="EMBL" id="UTO56273.1"/>
    </source>
</evidence>
<dbReference type="RefSeq" id="WP_218194095.1">
    <property type="nucleotide sequence ID" value="NZ_CP054597.1"/>
</dbReference>
<dbReference type="InterPro" id="IPR023023">
    <property type="entry name" value="dNTPase_2"/>
</dbReference>
<keyword evidence="5" id="KW-1185">Reference proteome</keyword>
<dbReference type="NCBIfam" id="NF002326">
    <property type="entry name" value="PRK01286.1-1"/>
    <property type="match status" value="1"/>
</dbReference>
<dbReference type="InterPro" id="IPR050135">
    <property type="entry name" value="dGTPase-like"/>
</dbReference>
<sequence>MSNNIDTIAYASNPLYSRGRIYKEQEDKYRNCYQRDRDRIIYSTAFRKLQYKTQVFINYNVGDYHRTRLTHSLEVAQIARSLSRRLKLNEDLAEAISLAHDLGHTPFGHTGEYALNDIEENDFKFDHNVQTLRILLLLEKKYIEFDGLNLSWEMIEGIAKHNGPLIVKNDTNQDKEIHEFIIECDNIYDLELEKFPTLEAQVASISDDIAYTIHDIDDGFRESILIIEELLELPLIGKIIKNTIDANKGLSNKYIINESLRQFYNIVIDNVVLQVEHNLKEYNIVNQYDVKDANILLVNFSLEYISYIKGIKLFLHRKLYQHDKVRRITNKLKYIIKNLFKAYYKEIKYLPLDWQGKLNSNIRKSIVICDFISGMTDRFAIQEHKRIYGNTVI</sequence>
<dbReference type="EMBL" id="CP089285">
    <property type="protein sequence ID" value="UTO56273.1"/>
    <property type="molecule type" value="Genomic_DNA"/>
</dbReference>
<dbReference type="InterPro" id="IPR026875">
    <property type="entry name" value="PHydrolase_assoc_dom"/>
</dbReference>
<accession>A0ABY5EYM3</accession>
<reference evidence="4 5" key="1">
    <citation type="journal article" date="2022" name="Microorganisms">
        <title>Assembly and Comparison of Ca. Neoehrlichia mikurensis Genomes.</title>
        <authorList>
            <person name="Azagi T."/>
            <person name="Dirks R.P."/>
            <person name="Yebra-Pimentel E.S."/>
            <person name="Schaap P.J."/>
            <person name="Koehorst J.J."/>
            <person name="Esser H.J."/>
            <person name="Sprong H."/>
        </authorList>
    </citation>
    <scope>NUCLEOTIDE SEQUENCE [LARGE SCALE GENOMIC DNA]</scope>
    <source>
        <strain evidence="4">18-2804</strain>
    </source>
</reference>
<keyword evidence="1 2" id="KW-0378">Hydrolase</keyword>
<comment type="similarity">
    <text evidence="2">Belongs to the dGTPase family. Type 2 subfamily.</text>
</comment>
<gene>
    <name evidence="4" type="ORF">LUA81_04155</name>
</gene>
<protein>
    <recommendedName>
        <fullName evidence="2">Deoxyguanosinetriphosphate triphosphohydrolase-like protein</fullName>
    </recommendedName>
</protein>
<organism evidence="4 5">
    <name type="scientific">Neoehrlichia mikurensis</name>
    <dbReference type="NCBI Taxonomy" id="89586"/>
    <lineage>
        <taxon>Bacteria</taxon>
        <taxon>Pseudomonadati</taxon>
        <taxon>Pseudomonadota</taxon>
        <taxon>Alphaproteobacteria</taxon>
        <taxon>Rickettsiales</taxon>
        <taxon>Anaplasmataceae</taxon>
        <taxon>Candidatus Neoehrlichia</taxon>
    </lineage>
</organism>
<dbReference type="Pfam" id="PF01966">
    <property type="entry name" value="HD"/>
    <property type="match status" value="1"/>
</dbReference>
<dbReference type="CDD" id="cd00077">
    <property type="entry name" value="HDc"/>
    <property type="match status" value="1"/>
</dbReference>
<dbReference type="HAMAP" id="MF_01212">
    <property type="entry name" value="dGTPase_type2"/>
    <property type="match status" value="1"/>
</dbReference>
<evidence type="ECO:0000256" key="2">
    <source>
        <dbReference type="HAMAP-Rule" id="MF_01212"/>
    </source>
</evidence>
<evidence type="ECO:0000256" key="1">
    <source>
        <dbReference type="ARBA" id="ARBA00022801"/>
    </source>
</evidence>
<name>A0ABY5EYM3_9RICK</name>
<evidence type="ECO:0000313" key="5">
    <source>
        <dbReference type="Proteomes" id="UP001059985"/>
    </source>
</evidence>
<dbReference type="InterPro" id="IPR003607">
    <property type="entry name" value="HD/PDEase_dom"/>
</dbReference>
<dbReference type="PROSITE" id="PS51831">
    <property type="entry name" value="HD"/>
    <property type="match status" value="1"/>
</dbReference>
<dbReference type="Pfam" id="PF13286">
    <property type="entry name" value="HD_assoc"/>
    <property type="match status" value="1"/>
</dbReference>
<dbReference type="InterPro" id="IPR006674">
    <property type="entry name" value="HD_domain"/>
</dbReference>
<dbReference type="NCBIfam" id="TIGR01353">
    <property type="entry name" value="dGTP_triPase"/>
    <property type="match status" value="1"/>
</dbReference>
<feature type="domain" description="HD" evidence="3">
    <location>
        <begin position="68"/>
        <end position="212"/>
    </location>
</feature>
<dbReference type="SMART" id="SM00471">
    <property type="entry name" value="HDc"/>
    <property type="match status" value="1"/>
</dbReference>
<dbReference type="Proteomes" id="UP001059985">
    <property type="component" value="Chromosome"/>
</dbReference>
<evidence type="ECO:0000259" key="3">
    <source>
        <dbReference type="PROSITE" id="PS51831"/>
    </source>
</evidence>